<dbReference type="GO" id="GO:0005524">
    <property type="term" value="F:ATP binding"/>
    <property type="evidence" value="ECO:0007669"/>
    <property type="project" value="UniProtKB-KW"/>
</dbReference>
<dbReference type="Pfam" id="PF21010">
    <property type="entry name" value="HA2_C"/>
    <property type="match status" value="1"/>
</dbReference>
<dbReference type="KEGG" id="dci:103524368"/>
<name>A0A3Q0JLQ5_DIACI</name>
<dbReference type="SUPFAM" id="SSF52540">
    <property type="entry name" value="P-loop containing nucleoside triphosphate hydrolases"/>
    <property type="match status" value="1"/>
</dbReference>
<dbReference type="GO" id="GO:0003723">
    <property type="term" value="F:RNA binding"/>
    <property type="evidence" value="ECO:0007669"/>
    <property type="project" value="TreeGrafter"/>
</dbReference>
<dbReference type="PANTHER" id="PTHR18934:SF221">
    <property type="entry name" value="ATP-DEPENDENT RNA HELICASE DHX34-RELATED"/>
    <property type="match status" value="1"/>
</dbReference>
<dbReference type="Pfam" id="PF04408">
    <property type="entry name" value="WHD_HA2"/>
    <property type="match status" value="1"/>
</dbReference>
<protein>
    <submittedName>
        <fullName evidence="7">Probable ATP-dependent RNA helicase DHX34</fullName>
    </submittedName>
</protein>
<evidence type="ECO:0000256" key="4">
    <source>
        <dbReference type="ARBA" id="ARBA00022840"/>
    </source>
</evidence>
<keyword evidence="6" id="KW-1185">Reference proteome</keyword>
<dbReference type="InterPro" id="IPR007502">
    <property type="entry name" value="Helicase-assoc_dom"/>
</dbReference>
<dbReference type="Proteomes" id="UP000079169">
    <property type="component" value="Unplaced"/>
</dbReference>
<evidence type="ECO:0000313" key="6">
    <source>
        <dbReference type="Proteomes" id="UP000079169"/>
    </source>
</evidence>
<evidence type="ECO:0000313" key="7">
    <source>
        <dbReference type="RefSeq" id="XP_026689267.1"/>
    </source>
</evidence>
<proteinExistence type="predicted"/>
<evidence type="ECO:0000259" key="5">
    <source>
        <dbReference type="SMART" id="SM00847"/>
    </source>
</evidence>
<evidence type="ECO:0000256" key="3">
    <source>
        <dbReference type="ARBA" id="ARBA00022806"/>
    </source>
</evidence>
<keyword evidence="4" id="KW-0067">ATP-binding</keyword>
<dbReference type="InterPro" id="IPR048333">
    <property type="entry name" value="HA2_WH"/>
</dbReference>
<dbReference type="PaxDb" id="121845-A0A3Q0JLQ5"/>
<dbReference type="GeneID" id="103524368"/>
<feature type="domain" description="Helicase-associated" evidence="5">
    <location>
        <begin position="91"/>
        <end position="181"/>
    </location>
</feature>
<keyword evidence="2" id="KW-0378">Hydrolase</keyword>
<dbReference type="RefSeq" id="XP_026689267.1">
    <property type="nucleotide sequence ID" value="XM_026833466.1"/>
</dbReference>
<dbReference type="InterPro" id="IPR027417">
    <property type="entry name" value="P-loop_NTPase"/>
</dbReference>
<dbReference type="Gene3D" id="1.20.120.1080">
    <property type="match status" value="1"/>
</dbReference>
<dbReference type="PANTHER" id="PTHR18934">
    <property type="entry name" value="ATP-DEPENDENT RNA HELICASE"/>
    <property type="match status" value="1"/>
</dbReference>
<dbReference type="AlphaFoldDB" id="A0A3Q0JLQ5"/>
<evidence type="ECO:0000256" key="1">
    <source>
        <dbReference type="ARBA" id="ARBA00022741"/>
    </source>
</evidence>
<evidence type="ECO:0000256" key="2">
    <source>
        <dbReference type="ARBA" id="ARBA00022801"/>
    </source>
</evidence>
<keyword evidence="1" id="KW-0547">Nucleotide-binding</keyword>
<sequence length="249" mass="28719">MSPALYEEWKLLLRTYLDFKQKEKFSTLMKIRETQNSLPVAQYKQEIIDTVLKERVVIIAGDTGCGKSTQIPQYLVQAGFQRIVSFHQDNKGIYSIGFQGAIDSKERVTSLGRFLSDLPVDIPLGKMLVFGSMFHQIDTVLSLAAVLSVQSPFTNRAFRDPDCETARKELESNHGDPLTVLNAYKEWLGVKKDRVRSKKWCKRRGIEEQRFYEVTKLRSQFKQVLGVSCWRLHMLQSSSWSQLYDILLT</sequence>
<dbReference type="STRING" id="121845.A0A3Q0JLQ5"/>
<gene>
    <name evidence="7" type="primary">LOC103524368</name>
</gene>
<dbReference type="GO" id="GO:0016787">
    <property type="term" value="F:hydrolase activity"/>
    <property type="evidence" value="ECO:0007669"/>
    <property type="project" value="UniProtKB-KW"/>
</dbReference>
<dbReference type="SMART" id="SM00847">
    <property type="entry name" value="HA2"/>
    <property type="match status" value="1"/>
</dbReference>
<accession>A0A3Q0JLQ5</accession>
<organism evidence="6 7">
    <name type="scientific">Diaphorina citri</name>
    <name type="common">Asian citrus psyllid</name>
    <dbReference type="NCBI Taxonomy" id="121845"/>
    <lineage>
        <taxon>Eukaryota</taxon>
        <taxon>Metazoa</taxon>
        <taxon>Ecdysozoa</taxon>
        <taxon>Arthropoda</taxon>
        <taxon>Hexapoda</taxon>
        <taxon>Insecta</taxon>
        <taxon>Pterygota</taxon>
        <taxon>Neoptera</taxon>
        <taxon>Paraneoptera</taxon>
        <taxon>Hemiptera</taxon>
        <taxon>Sternorrhyncha</taxon>
        <taxon>Psylloidea</taxon>
        <taxon>Psyllidae</taxon>
        <taxon>Diaphorininae</taxon>
        <taxon>Diaphorina</taxon>
    </lineage>
</organism>
<dbReference type="Gene3D" id="3.40.50.300">
    <property type="entry name" value="P-loop containing nucleotide triphosphate hydrolases"/>
    <property type="match status" value="1"/>
</dbReference>
<reference evidence="7" key="1">
    <citation type="submission" date="2025-08" db="UniProtKB">
        <authorList>
            <consortium name="RefSeq"/>
        </authorList>
    </citation>
    <scope>IDENTIFICATION</scope>
</reference>
<dbReference type="GO" id="GO:0004386">
    <property type="term" value="F:helicase activity"/>
    <property type="evidence" value="ECO:0007669"/>
    <property type="project" value="UniProtKB-KW"/>
</dbReference>
<keyword evidence="3 7" id="KW-0347">Helicase</keyword>